<proteinExistence type="predicted"/>
<evidence type="ECO:0000313" key="9">
    <source>
        <dbReference type="Proteomes" id="UP001596976"/>
    </source>
</evidence>
<accession>A0ABW3H4Q4</accession>
<feature type="transmembrane region" description="Helical" evidence="6">
    <location>
        <begin position="59"/>
        <end position="78"/>
    </location>
</feature>
<feature type="transmembrane region" description="Helical" evidence="6">
    <location>
        <begin position="368"/>
        <end position="388"/>
    </location>
</feature>
<dbReference type="InterPro" id="IPR020846">
    <property type="entry name" value="MFS_dom"/>
</dbReference>
<feature type="transmembrane region" description="Helical" evidence="6">
    <location>
        <begin position="278"/>
        <end position="298"/>
    </location>
</feature>
<comment type="caution">
    <text evidence="8">The sequence shown here is derived from an EMBL/GenBank/DDBJ whole genome shotgun (WGS) entry which is preliminary data.</text>
</comment>
<dbReference type="EMBL" id="JBHTJF010000035">
    <property type="protein sequence ID" value="MFD0944347.1"/>
    <property type="molecule type" value="Genomic_DNA"/>
</dbReference>
<dbReference type="Pfam" id="PF07690">
    <property type="entry name" value="MFS_1"/>
    <property type="match status" value="1"/>
</dbReference>
<keyword evidence="3 6" id="KW-0812">Transmembrane</keyword>
<keyword evidence="9" id="KW-1185">Reference proteome</keyword>
<dbReference type="PANTHER" id="PTHR23534">
    <property type="entry name" value="MFS PERMEASE"/>
    <property type="match status" value="1"/>
</dbReference>
<evidence type="ECO:0000256" key="3">
    <source>
        <dbReference type="ARBA" id="ARBA00022692"/>
    </source>
</evidence>
<evidence type="ECO:0000259" key="7">
    <source>
        <dbReference type="PROSITE" id="PS50850"/>
    </source>
</evidence>
<feature type="transmembrane region" description="Helical" evidence="6">
    <location>
        <begin position="241"/>
        <end position="266"/>
    </location>
</feature>
<keyword evidence="2" id="KW-0813">Transport</keyword>
<comment type="subcellular location">
    <subcellularLocation>
        <location evidence="1">Cell membrane</location>
        <topology evidence="1">Multi-pass membrane protein</topology>
    </subcellularLocation>
</comment>
<dbReference type="InterPro" id="IPR011701">
    <property type="entry name" value="MFS"/>
</dbReference>
<evidence type="ECO:0000256" key="6">
    <source>
        <dbReference type="SAM" id="Phobius"/>
    </source>
</evidence>
<feature type="transmembrane region" description="Helical" evidence="6">
    <location>
        <begin position="147"/>
        <end position="167"/>
    </location>
</feature>
<feature type="transmembrane region" description="Helical" evidence="6">
    <location>
        <begin position="305"/>
        <end position="326"/>
    </location>
</feature>
<name>A0ABW3H4Q4_9BACL</name>
<evidence type="ECO:0000256" key="2">
    <source>
        <dbReference type="ARBA" id="ARBA00022448"/>
    </source>
</evidence>
<feature type="transmembrane region" description="Helical" evidence="6">
    <location>
        <begin position="332"/>
        <end position="356"/>
    </location>
</feature>
<reference evidence="9" key="1">
    <citation type="journal article" date="2019" name="Int. J. Syst. Evol. Microbiol.">
        <title>The Global Catalogue of Microorganisms (GCM) 10K type strain sequencing project: providing services to taxonomists for standard genome sequencing and annotation.</title>
        <authorList>
            <consortium name="The Broad Institute Genomics Platform"/>
            <consortium name="The Broad Institute Genome Sequencing Center for Infectious Disease"/>
            <person name="Wu L."/>
            <person name="Ma J."/>
        </authorList>
    </citation>
    <scope>NUCLEOTIDE SEQUENCE [LARGE SCALE GENOMIC DNA]</scope>
    <source>
        <strain evidence="9">CCUG 63563</strain>
    </source>
</reference>
<feature type="transmembrane region" description="Helical" evidence="6">
    <location>
        <begin position="116"/>
        <end position="135"/>
    </location>
</feature>
<evidence type="ECO:0000256" key="4">
    <source>
        <dbReference type="ARBA" id="ARBA00022989"/>
    </source>
</evidence>
<organism evidence="8 9">
    <name type="scientific">Savagea faecisuis</name>
    <dbReference type="NCBI Taxonomy" id="1274803"/>
    <lineage>
        <taxon>Bacteria</taxon>
        <taxon>Bacillati</taxon>
        <taxon>Bacillota</taxon>
        <taxon>Bacilli</taxon>
        <taxon>Bacillales</taxon>
        <taxon>Caryophanaceae</taxon>
        <taxon>Savagea</taxon>
    </lineage>
</organism>
<feature type="transmembrane region" description="Helical" evidence="6">
    <location>
        <begin position="187"/>
        <end position="205"/>
    </location>
</feature>
<evidence type="ECO:0000256" key="5">
    <source>
        <dbReference type="ARBA" id="ARBA00023136"/>
    </source>
</evidence>
<keyword evidence="4 6" id="KW-1133">Transmembrane helix</keyword>
<dbReference type="PANTHER" id="PTHR23534:SF1">
    <property type="entry name" value="MAJOR FACILITATOR SUPERFAMILY PROTEIN"/>
    <property type="match status" value="1"/>
</dbReference>
<dbReference type="RefSeq" id="WP_381013587.1">
    <property type="nucleotide sequence ID" value="NZ_JBHTJF010000035.1"/>
</dbReference>
<feature type="domain" description="Major facilitator superfamily (MFS) profile" evidence="7">
    <location>
        <begin position="23"/>
        <end position="420"/>
    </location>
</feature>
<feature type="transmembrane region" description="Helical" evidence="6">
    <location>
        <begin position="24"/>
        <end position="47"/>
    </location>
</feature>
<evidence type="ECO:0000313" key="8">
    <source>
        <dbReference type="EMBL" id="MFD0944347.1"/>
    </source>
</evidence>
<keyword evidence="5 6" id="KW-0472">Membrane</keyword>
<dbReference type="InterPro" id="IPR036259">
    <property type="entry name" value="MFS_trans_sf"/>
</dbReference>
<sequence length="426" mass="44784">MKEKQIDAIVITDEKQQQLYKRTLWIVILSQIFSGAGLAAGITVGALMAKEMLGGDGAAGIPSALFTFGSGLAAYLVGRYTQSHGRRLGLSYGFFVGAIGAVGVIAAAYWESVPLLLLSLFIYGSGTATNLQARYAGTDLALPQKRATAVSAAMVSTTFGAVAGPNLVAPMGRFADSIGFPTLSGPFMLAAVAYALAGLVLYIWLRPDPFIVAQQLEKERQQDEEVEVEVPPMSAHEKRGVTIGTVIMVISHVVMVAVMTMTPIYMQNHGFTMEQTGMVIGFHIAGMYLPSLFTGVLVDKIGRTWMAVAAGVTLLVAGVLAAFGPIDSLGPILIALILLGVGWNFGLISGTAIVVDSAHKSRTAKVQGSADVFIALSGAGGSILSGVIVSQMSYLALGVMSGIFAFLIVPFILWGQAKQRATLFNQ</sequence>
<gene>
    <name evidence="8" type="ORF">ACFQ0V_11390</name>
</gene>
<dbReference type="SUPFAM" id="SSF103473">
    <property type="entry name" value="MFS general substrate transporter"/>
    <property type="match status" value="1"/>
</dbReference>
<dbReference type="Proteomes" id="UP001596976">
    <property type="component" value="Unassembled WGS sequence"/>
</dbReference>
<feature type="transmembrane region" description="Helical" evidence="6">
    <location>
        <begin position="394"/>
        <end position="414"/>
    </location>
</feature>
<dbReference type="PROSITE" id="PS50850">
    <property type="entry name" value="MFS"/>
    <property type="match status" value="1"/>
</dbReference>
<dbReference type="Gene3D" id="1.20.1250.20">
    <property type="entry name" value="MFS general substrate transporter like domains"/>
    <property type="match status" value="1"/>
</dbReference>
<protein>
    <submittedName>
        <fullName evidence="8">MFS transporter</fullName>
    </submittedName>
</protein>
<evidence type="ECO:0000256" key="1">
    <source>
        <dbReference type="ARBA" id="ARBA00004651"/>
    </source>
</evidence>
<feature type="transmembrane region" description="Helical" evidence="6">
    <location>
        <begin position="90"/>
        <end position="110"/>
    </location>
</feature>